<protein>
    <submittedName>
        <fullName evidence="2">Uncharacterized protein</fullName>
    </submittedName>
</protein>
<feature type="signal peptide" evidence="1">
    <location>
        <begin position="1"/>
        <end position="19"/>
    </location>
</feature>
<evidence type="ECO:0000256" key="1">
    <source>
        <dbReference type="SAM" id="SignalP"/>
    </source>
</evidence>
<gene>
    <name evidence="2" type="ORF">Ciccas_014608</name>
</gene>
<evidence type="ECO:0000313" key="3">
    <source>
        <dbReference type="Proteomes" id="UP001626550"/>
    </source>
</evidence>
<organism evidence="2 3">
    <name type="scientific">Cichlidogyrus casuarinus</name>
    <dbReference type="NCBI Taxonomy" id="1844966"/>
    <lineage>
        <taxon>Eukaryota</taxon>
        <taxon>Metazoa</taxon>
        <taxon>Spiralia</taxon>
        <taxon>Lophotrochozoa</taxon>
        <taxon>Platyhelminthes</taxon>
        <taxon>Monogenea</taxon>
        <taxon>Monopisthocotylea</taxon>
        <taxon>Dactylogyridea</taxon>
        <taxon>Ancyrocephalidae</taxon>
        <taxon>Cichlidogyrus</taxon>
    </lineage>
</organism>
<dbReference type="Proteomes" id="UP001626550">
    <property type="component" value="Unassembled WGS sequence"/>
</dbReference>
<keyword evidence="3" id="KW-1185">Reference proteome</keyword>
<feature type="chain" id="PRO_5044826570" evidence="1">
    <location>
        <begin position="20"/>
        <end position="265"/>
    </location>
</feature>
<proteinExistence type="predicted"/>
<dbReference type="AlphaFoldDB" id="A0ABD2PKI5"/>
<keyword evidence="1" id="KW-0732">Signal</keyword>
<dbReference type="EMBL" id="JBJKFK010009147">
    <property type="protein sequence ID" value="KAL3306896.1"/>
    <property type="molecule type" value="Genomic_DNA"/>
</dbReference>
<name>A0ABD2PKI5_9PLAT</name>
<accession>A0ABD2PKI5</accession>
<reference evidence="2 3" key="1">
    <citation type="submission" date="2024-11" db="EMBL/GenBank/DDBJ databases">
        <title>Adaptive evolution of stress response genes in parasites aligns with host niche diversity.</title>
        <authorList>
            <person name="Hahn C."/>
            <person name="Resl P."/>
        </authorList>
    </citation>
    <scope>NUCLEOTIDE SEQUENCE [LARGE SCALE GENOMIC DNA]</scope>
    <source>
        <strain evidence="2">EGGRZ-B1_66</strain>
        <tissue evidence="2">Body</tissue>
    </source>
</reference>
<comment type="caution">
    <text evidence="2">The sequence shown here is derived from an EMBL/GenBank/DDBJ whole genome shotgun (WGS) entry which is preliminary data.</text>
</comment>
<feature type="non-terminal residue" evidence="2">
    <location>
        <position position="265"/>
    </location>
</feature>
<evidence type="ECO:0000313" key="2">
    <source>
        <dbReference type="EMBL" id="KAL3306896.1"/>
    </source>
</evidence>
<sequence length="265" mass="30160">MTVFTVILLFEFTFYSTFASQEFEGASLNFGEKGMEAGSLSFNELFYEIDVGRDSNRGILNAAVEFLNLEFEGLATQESSKFTAPPYYVPKSRGYHEYQIPGHSLTKDGNFDKVHAEYAFNAKNTQLASVTLTKAVKFAGSDESIVFGPDSKMFDWDTGLPAPSITEYNYDKRTGYFKFHVTLQEVEQSRTFIRILGPTVKGSLNDLRGIVYKYDRESAVNLYKEIEMKELIQEQLGFIEKLKAAGKTEDLGLMYEKNNDDYKYK</sequence>